<protein>
    <submittedName>
        <fullName evidence="1">Putative ovule protein</fullName>
    </submittedName>
</protein>
<evidence type="ECO:0000313" key="1">
    <source>
        <dbReference type="EMBL" id="JAP12038.1"/>
    </source>
</evidence>
<accession>A0A0V0GXT3</accession>
<sequence length="68" mass="7872">LFLDACDAESTRTPPFFLCIAFLSQTGANLILAESEINIQGQSRSQLKKSPRERTVYTKVYTIYKRWR</sequence>
<feature type="non-terminal residue" evidence="1">
    <location>
        <position position="1"/>
    </location>
</feature>
<proteinExistence type="predicted"/>
<reference evidence="1" key="1">
    <citation type="submission" date="2015-12" db="EMBL/GenBank/DDBJ databases">
        <title>Gene expression during late stages of embryo sac development: a critical building block for successful pollen-pistil interactions.</title>
        <authorList>
            <person name="Liu Y."/>
            <person name="Joly V."/>
            <person name="Sabar M."/>
            <person name="Matton D.P."/>
        </authorList>
    </citation>
    <scope>NUCLEOTIDE SEQUENCE</scope>
</reference>
<dbReference type="EMBL" id="GEDG01030257">
    <property type="protein sequence ID" value="JAP12038.1"/>
    <property type="molecule type" value="Transcribed_RNA"/>
</dbReference>
<name>A0A0V0GXT3_SOLCH</name>
<organism evidence="1">
    <name type="scientific">Solanum chacoense</name>
    <name type="common">Chaco potato</name>
    <dbReference type="NCBI Taxonomy" id="4108"/>
    <lineage>
        <taxon>Eukaryota</taxon>
        <taxon>Viridiplantae</taxon>
        <taxon>Streptophyta</taxon>
        <taxon>Embryophyta</taxon>
        <taxon>Tracheophyta</taxon>
        <taxon>Spermatophyta</taxon>
        <taxon>Magnoliopsida</taxon>
        <taxon>eudicotyledons</taxon>
        <taxon>Gunneridae</taxon>
        <taxon>Pentapetalae</taxon>
        <taxon>asterids</taxon>
        <taxon>lamiids</taxon>
        <taxon>Solanales</taxon>
        <taxon>Solanaceae</taxon>
        <taxon>Solanoideae</taxon>
        <taxon>Solaneae</taxon>
        <taxon>Solanum</taxon>
    </lineage>
</organism>
<dbReference type="AlphaFoldDB" id="A0A0V0GXT3"/>